<feature type="transmembrane region" description="Helical" evidence="13">
    <location>
        <begin position="79"/>
        <end position="100"/>
    </location>
</feature>
<sequence length="112" mass="11949">MASNIASTQQKLNTNGNDNPSYQDPTNLNTDSYGTFLGDSGGIPPVTTASVLGSQQPTIIYLGGCPACKMGMLETDFTCLGLCCAIFFFPIGILCCLALRQRRCNFCGSIYD</sequence>
<dbReference type="Proteomes" id="UP000663828">
    <property type="component" value="Unassembled WGS sequence"/>
</dbReference>
<evidence type="ECO:0000256" key="12">
    <source>
        <dbReference type="SAM" id="MobiDB-lite"/>
    </source>
</evidence>
<evidence type="ECO:0000256" key="8">
    <source>
        <dbReference type="ARBA" id="ARBA00023228"/>
    </source>
</evidence>
<evidence type="ECO:0000256" key="1">
    <source>
        <dbReference type="ARBA" id="ARBA00004155"/>
    </source>
</evidence>
<keyword evidence="8" id="KW-0458">Lysosome</keyword>
<protein>
    <recommendedName>
        <fullName evidence="9">Membrane protein BRI3</fullName>
    </recommendedName>
    <alternativeName>
        <fullName evidence="10">Brain protein I3</fullName>
    </alternativeName>
</protein>
<evidence type="ECO:0000256" key="10">
    <source>
        <dbReference type="ARBA" id="ARBA00035449"/>
    </source>
</evidence>
<keyword evidence="15" id="KW-1185">Reference proteome</keyword>
<name>A0A816D2H0_ADIRI</name>
<comment type="subunit">
    <text evidence="11">Interacts with BRI3BP. Interacts with MGAT1 and IFITM3.</text>
</comment>
<reference evidence="14" key="1">
    <citation type="submission" date="2021-02" db="EMBL/GenBank/DDBJ databases">
        <authorList>
            <person name="Nowell W R."/>
        </authorList>
    </citation>
    <scope>NUCLEOTIDE SEQUENCE</scope>
</reference>
<evidence type="ECO:0000313" key="15">
    <source>
        <dbReference type="Proteomes" id="UP000663828"/>
    </source>
</evidence>
<keyword evidence="7 13" id="KW-0472">Membrane</keyword>
<dbReference type="EMBL" id="CAJNOR010008139">
    <property type="protein sequence ID" value="CAF1629174.1"/>
    <property type="molecule type" value="Genomic_DNA"/>
</dbReference>
<evidence type="ECO:0000256" key="9">
    <source>
        <dbReference type="ARBA" id="ARBA00035284"/>
    </source>
</evidence>
<comment type="subcellular location">
    <subcellularLocation>
        <location evidence="2">Cytoplasm</location>
        <location evidence="2">Perinuclear region</location>
    </subcellularLocation>
    <subcellularLocation>
        <location evidence="1">Lysosome membrane</location>
        <topology evidence="1">Multi-pass membrane protein</topology>
    </subcellularLocation>
</comment>
<accession>A0A816D2H0</accession>
<dbReference type="GO" id="GO:0048471">
    <property type="term" value="C:perinuclear region of cytoplasm"/>
    <property type="evidence" value="ECO:0007669"/>
    <property type="project" value="UniProtKB-SubCell"/>
</dbReference>
<evidence type="ECO:0000256" key="5">
    <source>
        <dbReference type="ARBA" id="ARBA00022692"/>
    </source>
</evidence>
<evidence type="ECO:0000256" key="3">
    <source>
        <dbReference type="ARBA" id="ARBA00008090"/>
    </source>
</evidence>
<gene>
    <name evidence="14" type="ORF">XAT740_LOCUS51357</name>
</gene>
<dbReference type="PANTHER" id="PTHR13551">
    <property type="entry name" value="BRAIN PROTEIN I3"/>
    <property type="match status" value="1"/>
</dbReference>
<comment type="similarity">
    <text evidence="3">Belongs to the BRI3 family.</text>
</comment>
<feature type="region of interest" description="Disordered" evidence="12">
    <location>
        <begin position="1"/>
        <end position="30"/>
    </location>
</feature>
<evidence type="ECO:0000256" key="13">
    <source>
        <dbReference type="SAM" id="Phobius"/>
    </source>
</evidence>
<keyword evidence="5 13" id="KW-0812">Transmembrane</keyword>
<keyword evidence="6 13" id="KW-1133">Transmembrane helix</keyword>
<evidence type="ECO:0000256" key="2">
    <source>
        <dbReference type="ARBA" id="ARBA00004556"/>
    </source>
</evidence>
<evidence type="ECO:0000313" key="14">
    <source>
        <dbReference type="EMBL" id="CAF1629174.1"/>
    </source>
</evidence>
<dbReference type="AlphaFoldDB" id="A0A816D2H0"/>
<evidence type="ECO:0000256" key="6">
    <source>
        <dbReference type="ARBA" id="ARBA00022989"/>
    </source>
</evidence>
<comment type="caution">
    <text evidence="14">The sequence shown here is derived from an EMBL/GenBank/DDBJ whole genome shotgun (WGS) entry which is preliminary data.</text>
</comment>
<evidence type="ECO:0000256" key="4">
    <source>
        <dbReference type="ARBA" id="ARBA00022490"/>
    </source>
</evidence>
<organism evidence="14 15">
    <name type="scientific">Adineta ricciae</name>
    <name type="common">Rotifer</name>
    <dbReference type="NCBI Taxonomy" id="249248"/>
    <lineage>
        <taxon>Eukaryota</taxon>
        <taxon>Metazoa</taxon>
        <taxon>Spiralia</taxon>
        <taxon>Gnathifera</taxon>
        <taxon>Rotifera</taxon>
        <taxon>Eurotatoria</taxon>
        <taxon>Bdelloidea</taxon>
        <taxon>Adinetida</taxon>
        <taxon>Adinetidae</taxon>
        <taxon>Adineta</taxon>
    </lineage>
</organism>
<evidence type="ECO:0000256" key="7">
    <source>
        <dbReference type="ARBA" id="ARBA00023136"/>
    </source>
</evidence>
<evidence type="ECO:0000256" key="11">
    <source>
        <dbReference type="ARBA" id="ARBA00046593"/>
    </source>
</evidence>
<dbReference type="PANTHER" id="PTHR13551:SF1">
    <property type="entry name" value="MEMBRANE PROTEIN BRI3"/>
    <property type="match status" value="1"/>
</dbReference>
<keyword evidence="4" id="KW-0963">Cytoplasm</keyword>
<dbReference type="GO" id="GO:0005765">
    <property type="term" value="C:lysosomal membrane"/>
    <property type="evidence" value="ECO:0007669"/>
    <property type="project" value="UniProtKB-SubCell"/>
</dbReference>
<dbReference type="Pfam" id="PF10164">
    <property type="entry name" value="BRI3"/>
    <property type="match status" value="1"/>
</dbReference>
<proteinExistence type="inferred from homology"/>
<dbReference type="InterPro" id="IPR019317">
    <property type="entry name" value="BRI3"/>
</dbReference>